<gene>
    <name evidence="3" type="ORF">IEO70_15690</name>
</gene>
<dbReference type="SUPFAM" id="SSF54106">
    <property type="entry name" value="LysM domain"/>
    <property type="match status" value="1"/>
</dbReference>
<protein>
    <submittedName>
        <fullName evidence="3">Cell wall hydrolase</fullName>
    </submittedName>
</protein>
<name>A0A927D011_9BACI</name>
<dbReference type="EMBL" id="JACXSI010000045">
    <property type="protein sequence ID" value="MBD3109782.1"/>
    <property type="molecule type" value="Genomic_DNA"/>
</dbReference>
<feature type="domain" description="LysM" evidence="2">
    <location>
        <begin position="47"/>
        <end position="90"/>
    </location>
</feature>
<proteinExistence type="predicted"/>
<dbReference type="InterPro" id="IPR018392">
    <property type="entry name" value="LysM"/>
</dbReference>
<dbReference type="AlphaFoldDB" id="A0A927D011"/>
<dbReference type="InterPro" id="IPR042047">
    <property type="entry name" value="SleB_dom1"/>
</dbReference>
<dbReference type="Gene3D" id="3.10.350.10">
    <property type="entry name" value="LysM domain"/>
    <property type="match status" value="1"/>
</dbReference>
<feature type="chain" id="PRO_5036818125" evidence="1">
    <location>
        <begin position="23"/>
        <end position="212"/>
    </location>
</feature>
<keyword evidence="1" id="KW-0732">Signal</keyword>
<dbReference type="GO" id="GO:0016787">
    <property type="term" value="F:hydrolase activity"/>
    <property type="evidence" value="ECO:0007669"/>
    <property type="project" value="UniProtKB-KW"/>
</dbReference>
<dbReference type="Gene3D" id="6.20.240.60">
    <property type="match status" value="1"/>
</dbReference>
<dbReference type="InterPro" id="IPR011105">
    <property type="entry name" value="Cell_wall_hydrolase_SleB"/>
</dbReference>
<dbReference type="Proteomes" id="UP000602076">
    <property type="component" value="Unassembled WGS sequence"/>
</dbReference>
<reference evidence="3" key="1">
    <citation type="submission" date="2020-09" db="EMBL/GenBank/DDBJ databases">
        <title>Bacillus faecalis sp. nov., a moderately halophilic bacterium isolated from cow faeces.</title>
        <authorList>
            <person name="Jiang L."/>
            <person name="Lee J."/>
        </authorList>
    </citation>
    <scope>NUCLEOTIDE SEQUENCE</scope>
    <source>
        <strain evidence="3">AGMB 02131</strain>
    </source>
</reference>
<dbReference type="SMART" id="SM00257">
    <property type="entry name" value="LysM"/>
    <property type="match status" value="1"/>
</dbReference>
<comment type="caution">
    <text evidence="3">The sequence shown here is derived from an EMBL/GenBank/DDBJ whole genome shotgun (WGS) entry which is preliminary data.</text>
</comment>
<evidence type="ECO:0000313" key="3">
    <source>
        <dbReference type="EMBL" id="MBD3109782.1"/>
    </source>
</evidence>
<keyword evidence="3" id="KW-0378">Hydrolase</keyword>
<dbReference type="Pfam" id="PF01476">
    <property type="entry name" value="LysM"/>
    <property type="match status" value="1"/>
</dbReference>
<evidence type="ECO:0000256" key="1">
    <source>
        <dbReference type="SAM" id="SignalP"/>
    </source>
</evidence>
<dbReference type="RefSeq" id="WP_190999318.1">
    <property type="nucleotide sequence ID" value="NZ_JACXSI010000045.1"/>
</dbReference>
<keyword evidence="4" id="KW-1185">Reference proteome</keyword>
<evidence type="ECO:0000259" key="2">
    <source>
        <dbReference type="PROSITE" id="PS51782"/>
    </source>
</evidence>
<dbReference type="Gene3D" id="1.10.10.2520">
    <property type="entry name" value="Cell wall hydrolase SleB, domain 1"/>
    <property type="match status" value="1"/>
</dbReference>
<accession>A0A927D011</accession>
<dbReference type="Pfam" id="PF07486">
    <property type="entry name" value="Hydrolase_2"/>
    <property type="match status" value="1"/>
</dbReference>
<dbReference type="PROSITE" id="PS51782">
    <property type="entry name" value="LYSM"/>
    <property type="match status" value="1"/>
</dbReference>
<dbReference type="CDD" id="cd00118">
    <property type="entry name" value="LysM"/>
    <property type="match status" value="1"/>
</dbReference>
<dbReference type="InterPro" id="IPR036779">
    <property type="entry name" value="LysM_dom_sf"/>
</dbReference>
<feature type="signal peptide" evidence="1">
    <location>
        <begin position="1"/>
        <end position="22"/>
    </location>
</feature>
<organism evidence="3 4">
    <name type="scientific">Peribacillus faecalis</name>
    <dbReference type="NCBI Taxonomy" id="2772559"/>
    <lineage>
        <taxon>Bacteria</taxon>
        <taxon>Bacillati</taxon>
        <taxon>Bacillota</taxon>
        <taxon>Bacilli</taxon>
        <taxon>Bacillales</taxon>
        <taxon>Bacillaceae</taxon>
        <taxon>Peribacillus</taxon>
    </lineage>
</organism>
<sequence length="212" mass="23273">MKKLLVLTVIAAASLLNSTSSAEGFKTAELETNREQTEQIVVQSNEDIYTVQDGESVTDIAVECGVPVEDLVSENNLQDETVEAGDHLILPETVTDEEKELMARLVHAEAKGESYEGKVAVATVVLNRVDSERFPDTIREVIYAKNQFSPVADGSINQEPSEEDMHAVNEAIALQEEGTDATFFYNPKLTDCKWIKSLPVIEVIGNHTFATS</sequence>
<evidence type="ECO:0000313" key="4">
    <source>
        <dbReference type="Proteomes" id="UP000602076"/>
    </source>
</evidence>